<dbReference type="InterPro" id="IPR036388">
    <property type="entry name" value="WH-like_DNA-bd_sf"/>
</dbReference>
<dbReference type="Gene3D" id="3.40.190.10">
    <property type="entry name" value="Periplasmic binding protein-like II"/>
    <property type="match status" value="2"/>
</dbReference>
<reference evidence="6 7" key="1">
    <citation type="submission" date="2017-08" db="EMBL/GenBank/DDBJ databases">
        <title>Infants hospitalized years apart are colonized by the same room-sourced microbial strains.</title>
        <authorList>
            <person name="Brooks B."/>
            <person name="Olm M.R."/>
            <person name="Firek B.A."/>
            <person name="Baker R."/>
            <person name="Thomas B.C."/>
            <person name="Morowitz M.J."/>
            <person name="Banfield J.F."/>
        </authorList>
    </citation>
    <scope>NUCLEOTIDE SEQUENCE [LARGE SCALE GENOMIC DNA]</scope>
    <source>
        <strain evidence="6">S2_005_003_R2_41</strain>
    </source>
</reference>
<dbReference type="InterPro" id="IPR036390">
    <property type="entry name" value="WH_DNA-bd_sf"/>
</dbReference>
<evidence type="ECO:0000256" key="1">
    <source>
        <dbReference type="ARBA" id="ARBA00009437"/>
    </source>
</evidence>
<dbReference type="Proteomes" id="UP000249135">
    <property type="component" value="Unassembled WGS sequence"/>
</dbReference>
<evidence type="ECO:0000256" key="3">
    <source>
        <dbReference type="ARBA" id="ARBA00023125"/>
    </source>
</evidence>
<evidence type="ECO:0000256" key="4">
    <source>
        <dbReference type="ARBA" id="ARBA00023163"/>
    </source>
</evidence>
<protein>
    <submittedName>
        <fullName evidence="6">Nodulation protein NfeD</fullName>
    </submittedName>
</protein>
<comment type="similarity">
    <text evidence="1">Belongs to the LysR transcriptional regulatory family.</text>
</comment>
<dbReference type="Gene3D" id="1.10.10.10">
    <property type="entry name" value="Winged helix-like DNA-binding domain superfamily/Winged helix DNA-binding domain"/>
    <property type="match status" value="1"/>
</dbReference>
<keyword evidence="3" id="KW-0238">DNA-binding</keyword>
<gene>
    <name evidence="6" type="ORF">DI563_11190</name>
</gene>
<dbReference type="SUPFAM" id="SSF53850">
    <property type="entry name" value="Periplasmic binding protein-like II"/>
    <property type="match status" value="1"/>
</dbReference>
<dbReference type="PANTHER" id="PTHR30118:SF6">
    <property type="entry name" value="HTH-TYPE TRANSCRIPTIONAL REGULATOR LEUO"/>
    <property type="match status" value="1"/>
</dbReference>
<dbReference type="PANTHER" id="PTHR30118">
    <property type="entry name" value="HTH-TYPE TRANSCRIPTIONAL REGULATOR LEUO-RELATED"/>
    <property type="match status" value="1"/>
</dbReference>
<dbReference type="GO" id="GO:0003677">
    <property type="term" value="F:DNA binding"/>
    <property type="evidence" value="ECO:0007669"/>
    <property type="project" value="UniProtKB-KW"/>
</dbReference>
<dbReference type="InterPro" id="IPR000847">
    <property type="entry name" value="LysR_HTH_N"/>
</dbReference>
<dbReference type="GO" id="GO:0003700">
    <property type="term" value="F:DNA-binding transcription factor activity"/>
    <property type="evidence" value="ECO:0007669"/>
    <property type="project" value="InterPro"/>
</dbReference>
<dbReference type="PRINTS" id="PR00039">
    <property type="entry name" value="HTHLYSR"/>
</dbReference>
<keyword evidence="2" id="KW-0805">Transcription regulation</keyword>
<dbReference type="SUPFAM" id="SSF46785">
    <property type="entry name" value="Winged helix' DNA-binding domain"/>
    <property type="match status" value="1"/>
</dbReference>
<keyword evidence="4" id="KW-0804">Transcription</keyword>
<dbReference type="Pfam" id="PF00126">
    <property type="entry name" value="HTH_1"/>
    <property type="match status" value="1"/>
</dbReference>
<dbReference type="EMBL" id="QFPP01000111">
    <property type="protein sequence ID" value="PZQ74849.1"/>
    <property type="molecule type" value="Genomic_DNA"/>
</dbReference>
<evidence type="ECO:0000313" key="7">
    <source>
        <dbReference type="Proteomes" id="UP000249135"/>
    </source>
</evidence>
<evidence type="ECO:0000259" key="5">
    <source>
        <dbReference type="PROSITE" id="PS50931"/>
    </source>
</evidence>
<dbReference type="InterPro" id="IPR005119">
    <property type="entry name" value="LysR_subst-bd"/>
</dbReference>
<evidence type="ECO:0000313" key="6">
    <source>
        <dbReference type="EMBL" id="PZQ74849.1"/>
    </source>
</evidence>
<dbReference type="AlphaFoldDB" id="A0A2W5QEC8"/>
<evidence type="ECO:0000256" key="2">
    <source>
        <dbReference type="ARBA" id="ARBA00023015"/>
    </source>
</evidence>
<dbReference type="Pfam" id="PF03466">
    <property type="entry name" value="LysR_substrate"/>
    <property type="match status" value="1"/>
</dbReference>
<proteinExistence type="inferred from homology"/>
<sequence length="300" mass="33664">MQRPRLDLNLLVTLKTLLAERSVTRAAQAMCVTQPAMSASLARLRDYFDDHLIVQVGRSMELTPLAECLLSPLNDTLTHIHATLATRPRFEPATSCRQFTILASDYVVSVLLQGVLRRIEKEAPGLRVQIRPPGDGAAALLDAGEIDVLVVPTRFASAEQEAVPLFDDDYKVVADQANDALADQLPFARYLELGHVVFDHYGKPDYDTWFEKRHGEVRRIEVVVNSFWQMAQVLVGSARVAAMPGRMADLAAASLPVRHVRPGFETPKFSVVMQWHRYRDQDPGSVWLRDLIRDEARRLG</sequence>
<feature type="domain" description="HTH lysR-type" evidence="5">
    <location>
        <begin position="6"/>
        <end position="63"/>
    </location>
</feature>
<accession>A0A2W5QEC8</accession>
<dbReference type="InterPro" id="IPR050389">
    <property type="entry name" value="LysR-type_TF"/>
</dbReference>
<organism evidence="6 7">
    <name type="scientific">Variovorax paradoxus</name>
    <dbReference type="NCBI Taxonomy" id="34073"/>
    <lineage>
        <taxon>Bacteria</taxon>
        <taxon>Pseudomonadati</taxon>
        <taxon>Pseudomonadota</taxon>
        <taxon>Betaproteobacteria</taxon>
        <taxon>Burkholderiales</taxon>
        <taxon>Comamonadaceae</taxon>
        <taxon>Variovorax</taxon>
    </lineage>
</organism>
<dbReference type="PROSITE" id="PS50931">
    <property type="entry name" value="HTH_LYSR"/>
    <property type="match status" value="1"/>
</dbReference>
<name>A0A2W5QEC8_VARPD</name>
<comment type="caution">
    <text evidence="6">The sequence shown here is derived from an EMBL/GenBank/DDBJ whole genome shotgun (WGS) entry which is preliminary data.</text>
</comment>